<dbReference type="InterPro" id="IPR002129">
    <property type="entry name" value="PyrdxlP-dep_de-COase"/>
</dbReference>
<dbReference type="InterPro" id="IPR015424">
    <property type="entry name" value="PyrdxlP-dep_Trfase"/>
</dbReference>
<keyword evidence="5" id="KW-0210">Decarboxylase</keyword>
<evidence type="ECO:0000256" key="8">
    <source>
        <dbReference type="ARBA" id="ARBA00038886"/>
    </source>
</evidence>
<organism evidence="14 15">
    <name type="scientific">Clonorchis sinensis</name>
    <name type="common">Chinese liver fluke</name>
    <dbReference type="NCBI Taxonomy" id="79923"/>
    <lineage>
        <taxon>Eukaryota</taxon>
        <taxon>Metazoa</taxon>
        <taxon>Spiralia</taxon>
        <taxon>Lophotrochozoa</taxon>
        <taxon>Platyhelminthes</taxon>
        <taxon>Trematoda</taxon>
        <taxon>Digenea</taxon>
        <taxon>Opisthorchiida</taxon>
        <taxon>Opisthorchiata</taxon>
        <taxon>Opisthorchiidae</taxon>
        <taxon>Clonorchis</taxon>
    </lineage>
</organism>
<protein>
    <recommendedName>
        <fullName evidence="9">Aromatic-L-amino-acid decarboxylase</fullName>
        <ecNumber evidence="8">4.1.1.28</ecNumber>
    </recommendedName>
    <alternativeName>
        <fullName evidence="10">DOPA decarboxylase</fullName>
    </alternativeName>
</protein>
<dbReference type="InParanoid" id="A0A3R7CD69"/>
<dbReference type="InterPro" id="IPR015421">
    <property type="entry name" value="PyrdxlP-dep_Trfase_major"/>
</dbReference>
<evidence type="ECO:0000313" key="15">
    <source>
        <dbReference type="Proteomes" id="UP000286415"/>
    </source>
</evidence>
<dbReference type="PANTHER" id="PTHR11999:SF167">
    <property type="entry name" value="AROMATIC-L-AMINO-ACID DECARBOXYLASE"/>
    <property type="match status" value="1"/>
</dbReference>
<dbReference type="GO" id="GO:0005737">
    <property type="term" value="C:cytoplasm"/>
    <property type="evidence" value="ECO:0007669"/>
    <property type="project" value="TreeGrafter"/>
</dbReference>
<keyword evidence="4" id="KW-0127">Catecholamine biosynthesis</keyword>
<evidence type="ECO:0000256" key="13">
    <source>
        <dbReference type="SAM" id="MobiDB-lite"/>
    </source>
</evidence>
<dbReference type="FunFam" id="3.40.640.10:FF:000025">
    <property type="entry name" value="Histidine decarboxylase"/>
    <property type="match status" value="1"/>
</dbReference>
<evidence type="ECO:0000256" key="7">
    <source>
        <dbReference type="ARBA" id="ARBA00023239"/>
    </source>
</evidence>
<keyword evidence="7 12" id="KW-0456">Lyase</keyword>
<evidence type="ECO:0000256" key="5">
    <source>
        <dbReference type="ARBA" id="ARBA00022793"/>
    </source>
</evidence>
<dbReference type="OrthoDB" id="639767at2759"/>
<sequence>MGNAVSSSVLTMVKSNKENSLQARCCEPHKIGMSNLLDHAEFRKHGCQMVNLVVDYWENIGRRNVLSKVKPGYLASLIPQEAPEDPEPWETIMEDIERVIMPGVTHWQHPNFHAYFPTAASYPSMCAEILANGFACMGFSWAANPACTELEVVMMDWLAKMLHLPEEFLSGGNGGGVIQGSCSEATLVALFGARNRTIEKYQKEHPGATIYEAASKLVGYYSDQAHSSVERAGLISMIRLRKLRTGISRELCATDLEEAIKEDIANGLLPFFCVTTLGTTGCCAFDNLKEIGPVCEQYDIWLHVDAAYAGAAFICPEFRPLLEGIEHAMSFVFNPHKWLLTNFDCTCMWYKNMDWIIKSFCVDPSYLKHTHQGRAPDFRHLHIPLGRKFRSLKLWFVMRRYGVYGLQQYIRNHVHLARHFKQLLLSDQRFEIVYKVTLGLVCFRIKNNNKLTQKLYEDIEADGRIHLVSSEFHHPEEIYFIRFVICYPGAEEVHNIYAFQVIKELTERLLPRQEGTHQDHPKIEQAQETVIPR</sequence>
<dbReference type="GO" id="GO:0006520">
    <property type="term" value="P:amino acid metabolic process"/>
    <property type="evidence" value="ECO:0007669"/>
    <property type="project" value="InterPro"/>
</dbReference>
<evidence type="ECO:0000256" key="4">
    <source>
        <dbReference type="ARBA" id="ARBA00022584"/>
    </source>
</evidence>
<dbReference type="InterPro" id="IPR010977">
    <property type="entry name" value="Aromatic_deC"/>
</dbReference>
<dbReference type="CDD" id="cd06450">
    <property type="entry name" value="DOPA_deC_like"/>
    <property type="match status" value="1"/>
</dbReference>
<evidence type="ECO:0000256" key="6">
    <source>
        <dbReference type="ARBA" id="ARBA00022898"/>
    </source>
</evidence>
<keyword evidence="15" id="KW-1185">Reference proteome</keyword>
<evidence type="ECO:0000256" key="10">
    <source>
        <dbReference type="ARBA" id="ARBA00041275"/>
    </source>
</evidence>
<dbReference type="GO" id="GO:0019752">
    <property type="term" value="P:carboxylic acid metabolic process"/>
    <property type="evidence" value="ECO:0007669"/>
    <property type="project" value="InterPro"/>
</dbReference>
<dbReference type="Gene3D" id="3.90.1150.10">
    <property type="entry name" value="Aspartate Aminotransferase, domain 1"/>
    <property type="match status" value="1"/>
</dbReference>
<evidence type="ECO:0000256" key="11">
    <source>
        <dbReference type="PIRSR" id="PIRSR602129-50"/>
    </source>
</evidence>
<evidence type="ECO:0000313" key="14">
    <source>
        <dbReference type="EMBL" id="KAG5451117.1"/>
    </source>
</evidence>
<feature type="compositionally biased region" description="Basic and acidic residues" evidence="13">
    <location>
        <begin position="513"/>
        <end position="525"/>
    </location>
</feature>
<feature type="modified residue" description="N6-(pyridoxal phosphate)lysine" evidence="11">
    <location>
        <position position="337"/>
    </location>
</feature>
<dbReference type="InterPro" id="IPR015422">
    <property type="entry name" value="PyrdxlP-dep_Trfase_small"/>
</dbReference>
<dbReference type="GO" id="GO:0030170">
    <property type="term" value="F:pyridoxal phosphate binding"/>
    <property type="evidence" value="ECO:0007669"/>
    <property type="project" value="InterPro"/>
</dbReference>
<accession>A0A3R7CD69</accession>
<dbReference type="PANTHER" id="PTHR11999">
    <property type="entry name" value="GROUP II PYRIDOXAL-5-PHOSPHATE DECARBOXYLASE"/>
    <property type="match status" value="1"/>
</dbReference>
<dbReference type="PRINTS" id="PR00800">
    <property type="entry name" value="YHDCRBOXLASE"/>
</dbReference>
<evidence type="ECO:0000256" key="12">
    <source>
        <dbReference type="RuleBase" id="RU000382"/>
    </source>
</evidence>
<reference evidence="14 15" key="1">
    <citation type="journal article" date="2018" name="Biotechnol. Adv.">
        <title>Improved genomic resources and new bioinformatic workflow for the carcinogenic parasite Clonorchis sinensis: Biotechnological implications.</title>
        <authorList>
            <person name="Wang D."/>
            <person name="Korhonen P.K."/>
            <person name="Gasser R.B."/>
            <person name="Young N.D."/>
        </authorList>
    </citation>
    <scope>NUCLEOTIDE SEQUENCE [LARGE SCALE GENOMIC DNA]</scope>
    <source>
        <strain evidence="14">Cs-k2</strain>
    </source>
</reference>
<dbReference type="InterPro" id="IPR021115">
    <property type="entry name" value="Pyridoxal-P_BS"/>
</dbReference>
<dbReference type="FunFam" id="1.20.1340.10:FF:000001">
    <property type="entry name" value="Histidine decarboxylase"/>
    <property type="match status" value="1"/>
</dbReference>
<evidence type="ECO:0000256" key="1">
    <source>
        <dbReference type="ARBA" id="ARBA00001933"/>
    </source>
</evidence>
<name>A0A3R7CD69_CLOSI</name>
<dbReference type="AlphaFoldDB" id="A0A3R7CD69"/>
<evidence type="ECO:0000256" key="9">
    <source>
        <dbReference type="ARBA" id="ARBA00040968"/>
    </source>
</evidence>
<dbReference type="Gene3D" id="1.20.1340.10">
    <property type="entry name" value="dopa decarboxylase, N-terminal domain"/>
    <property type="match status" value="1"/>
</dbReference>
<evidence type="ECO:0000256" key="2">
    <source>
        <dbReference type="ARBA" id="ARBA00009533"/>
    </source>
</evidence>
<dbReference type="GO" id="GO:0004058">
    <property type="term" value="F:aromatic-L-amino-acid decarboxylase activity"/>
    <property type="evidence" value="ECO:0007669"/>
    <property type="project" value="UniProtKB-EC"/>
</dbReference>
<reference evidence="14 15" key="2">
    <citation type="journal article" date="2021" name="Genomics">
        <title>High-quality reference genome for Clonorchis sinensis.</title>
        <authorList>
            <person name="Young N.D."/>
            <person name="Stroehlein A.J."/>
            <person name="Kinkar L."/>
            <person name="Wang T."/>
            <person name="Sohn W.M."/>
            <person name="Chang B.C.H."/>
            <person name="Kaur P."/>
            <person name="Weisz D."/>
            <person name="Dudchenko O."/>
            <person name="Aiden E.L."/>
            <person name="Korhonen P.K."/>
            <person name="Gasser R.B."/>
        </authorList>
    </citation>
    <scope>NUCLEOTIDE SEQUENCE [LARGE SCALE GENOMIC DNA]</scope>
    <source>
        <strain evidence="14">Cs-k2</strain>
    </source>
</reference>
<dbReference type="FunCoup" id="A0A3R7CD69">
    <property type="interactions" value="111"/>
</dbReference>
<dbReference type="GO" id="GO:0042423">
    <property type="term" value="P:catecholamine biosynthetic process"/>
    <property type="evidence" value="ECO:0007669"/>
    <property type="project" value="UniProtKB-KW"/>
</dbReference>
<comment type="subunit">
    <text evidence="3">Homodimer.</text>
</comment>
<dbReference type="Gene3D" id="3.40.640.10">
    <property type="entry name" value="Type I PLP-dependent aspartate aminotransferase-like (Major domain)"/>
    <property type="match status" value="1"/>
</dbReference>
<dbReference type="SUPFAM" id="SSF53383">
    <property type="entry name" value="PLP-dependent transferases"/>
    <property type="match status" value="1"/>
</dbReference>
<dbReference type="EC" id="4.1.1.28" evidence="8"/>
<dbReference type="Proteomes" id="UP000286415">
    <property type="component" value="Unassembled WGS sequence"/>
</dbReference>
<gene>
    <name evidence="14" type="ORF">CSKR_106639</name>
</gene>
<comment type="caution">
    <text evidence="14">The sequence shown here is derived from an EMBL/GenBank/DDBJ whole genome shotgun (WGS) entry which is preliminary data.</text>
</comment>
<proteinExistence type="inferred from homology"/>
<keyword evidence="6 11" id="KW-0663">Pyridoxal phosphate</keyword>
<dbReference type="GO" id="GO:0042427">
    <property type="term" value="P:serotonin biosynthetic process"/>
    <property type="evidence" value="ECO:0007669"/>
    <property type="project" value="TreeGrafter"/>
</dbReference>
<evidence type="ECO:0000256" key="3">
    <source>
        <dbReference type="ARBA" id="ARBA00011738"/>
    </source>
</evidence>
<feature type="region of interest" description="Disordered" evidence="13">
    <location>
        <begin position="513"/>
        <end position="533"/>
    </location>
</feature>
<dbReference type="Pfam" id="PF00282">
    <property type="entry name" value="Pyridoxal_deC"/>
    <property type="match status" value="1"/>
</dbReference>
<comment type="cofactor">
    <cofactor evidence="1 11 12">
        <name>pyridoxal 5'-phosphate</name>
        <dbReference type="ChEBI" id="CHEBI:597326"/>
    </cofactor>
</comment>
<dbReference type="STRING" id="79923.A0A3R7CD69"/>
<comment type="similarity">
    <text evidence="2 12">Belongs to the group II decarboxylase family.</text>
</comment>
<dbReference type="EMBL" id="NIRI02000042">
    <property type="protein sequence ID" value="KAG5451117.1"/>
    <property type="molecule type" value="Genomic_DNA"/>
</dbReference>
<dbReference type="PROSITE" id="PS00392">
    <property type="entry name" value="DDC_GAD_HDC_YDC"/>
    <property type="match status" value="1"/>
</dbReference>